<dbReference type="Gene3D" id="3.30.160.60">
    <property type="entry name" value="Classic Zinc Finger"/>
    <property type="match status" value="5"/>
</dbReference>
<evidence type="ECO:0008006" key="15">
    <source>
        <dbReference type="Google" id="ProtNLM"/>
    </source>
</evidence>
<evidence type="ECO:0000259" key="12">
    <source>
        <dbReference type="PROSITE" id="PS51915"/>
    </source>
</evidence>
<feature type="domain" description="C2H2-type" evidence="11">
    <location>
        <begin position="246"/>
        <end position="274"/>
    </location>
</feature>
<evidence type="ECO:0000256" key="8">
    <source>
        <dbReference type="ARBA" id="ARBA00023242"/>
    </source>
</evidence>
<dbReference type="SUPFAM" id="SSF57667">
    <property type="entry name" value="beta-beta-alpha zinc fingers"/>
    <property type="match status" value="5"/>
</dbReference>
<dbReference type="PANTHER" id="PTHR46179">
    <property type="entry name" value="ZINC FINGER PROTEIN"/>
    <property type="match status" value="1"/>
</dbReference>
<evidence type="ECO:0000256" key="4">
    <source>
        <dbReference type="ARBA" id="ARBA00022771"/>
    </source>
</evidence>
<dbReference type="SMART" id="SM00355">
    <property type="entry name" value="ZnF_C2H2"/>
    <property type="match status" value="9"/>
</dbReference>
<dbReference type="AlphaFoldDB" id="A0A9J6BBU5"/>
<dbReference type="InterPro" id="IPR036236">
    <property type="entry name" value="Znf_C2H2_sf"/>
</dbReference>
<dbReference type="PROSITE" id="PS50157">
    <property type="entry name" value="ZINC_FINGER_C2H2_2"/>
    <property type="match status" value="7"/>
</dbReference>
<comment type="subcellular location">
    <subcellularLocation>
        <location evidence="1">Nucleus</location>
    </subcellularLocation>
</comment>
<dbReference type="Pfam" id="PF00096">
    <property type="entry name" value="zf-C2H2"/>
    <property type="match status" value="1"/>
</dbReference>
<feature type="domain" description="C2H2-type" evidence="11">
    <location>
        <begin position="304"/>
        <end position="332"/>
    </location>
</feature>
<feature type="binding site" evidence="10">
    <location>
        <position position="50"/>
    </location>
    <ligand>
        <name>Zn(2+)</name>
        <dbReference type="ChEBI" id="CHEBI:29105"/>
    </ligand>
</feature>
<keyword evidence="4 9" id="KW-0863">Zinc-finger</keyword>
<evidence type="ECO:0000256" key="5">
    <source>
        <dbReference type="ARBA" id="ARBA00022833"/>
    </source>
</evidence>
<evidence type="ECO:0000256" key="9">
    <source>
        <dbReference type="PROSITE-ProRule" id="PRU00042"/>
    </source>
</evidence>
<dbReference type="OrthoDB" id="7755329at2759"/>
<dbReference type="PROSITE" id="PS00028">
    <property type="entry name" value="ZINC_FINGER_C2H2_1"/>
    <property type="match status" value="8"/>
</dbReference>
<organism evidence="13 14">
    <name type="scientific">Polypedilum vanderplanki</name>
    <name type="common">Sleeping chironomid midge</name>
    <dbReference type="NCBI Taxonomy" id="319348"/>
    <lineage>
        <taxon>Eukaryota</taxon>
        <taxon>Metazoa</taxon>
        <taxon>Ecdysozoa</taxon>
        <taxon>Arthropoda</taxon>
        <taxon>Hexapoda</taxon>
        <taxon>Insecta</taxon>
        <taxon>Pterygota</taxon>
        <taxon>Neoptera</taxon>
        <taxon>Endopterygota</taxon>
        <taxon>Diptera</taxon>
        <taxon>Nematocera</taxon>
        <taxon>Chironomoidea</taxon>
        <taxon>Chironomidae</taxon>
        <taxon>Chironominae</taxon>
        <taxon>Polypedilum</taxon>
        <taxon>Polypedilum</taxon>
    </lineage>
</organism>
<gene>
    <name evidence="13" type="ORF">PVAND_015021</name>
</gene>
<feature type="domain" description="C2H2-type" evidence="11">
    <location>
        <begin position="332"/>
        <end position="361"/>
    </location>
</feature>
<feature type="binding site" evidence="10">
    <location>
        <position position="47"/>
    </location>
    <ligand>
        <name>Zn(2+)</name>
        <dbReference type="ChEBI" id="CHEBI:29105"/>
    </ligand>
</feature>
<keyword evidence="5 10" id="KW-0862">Zinc</keyword>
<dbReference type="PROSITE" id="PS51915">
    <property type="entry name" value="ZAD"/>
    <property type="match status" value="1"/>
</dbReference>
<dbReference type="GO" id="GO:0006357">
    <property type="term" value="P:regulation of transcription by RNA polymerase II"/>
    <property type="evidence" value="ECO:0007669"/>
    <property type="project" value="TreeGrafter"/>
</dbReference>
<evidence type="ECO:0000256" key="7">
    <source>
        <dbReference type="ARBA" id="ARBA00023163"/>
    </source>
</evidence>
<evidence type="ECO:0000256" key="1">
    <source>
        <dbReference type="ARBA" id="ARBA00004123"/>
    </source>
</evidence>
<dbReference type="SUPFAM" id="SSF57716">
    <property type="entry name" value="Glucocorticoid receptor-like (DNA-binding domain)"/>
    <property type="match status" value="1"/>
</dbReference>
<reference evidence="13" key="1">
    <citation type="submission" date="2021-03" db="EMBL/GenBank/DDBJ databases">
        <title>Chromosome level genome of the anhydrobiotic midge Polypedilum vanderplanki.</title>
        <authorList>
            <person name="Yoshida Y."/>
            <person name="Kikawada T."/>
            <person name="Gusev O."/>
        </authorList>
    </citation>
    <scope>NUCLEOTIDE SEQUENCE</scope>
    <source>
        <strain evidence="13">NIAS01</strain>
        <tissue evidence="13">Whole body or cell culture</tissue>
    </source>
</reference>
<evidence type="ECO:0000256" key="3">
    <source>
        <dbReference type="ARBA" id="ARBA00022737"/>
    </source>
</evidence>
<keyword evidence="2 10" id="KW-0479">Metal-binding</keyword>
<keyword evidence="3" id="KW-0677">Repeat</keyword>
<evidence type="ECO:0000256" key="6">
    <source>
        <dbReference type="ARBA" id="ARBA00023015"/>
    </source>
</evidence>
<dbReference type="InterPro" id="IPR013087">
    <property type="entry name" value="Znf_C2H2_type"/>
</dbReference>
<protein>
    <recommendedName>
        <fullName evidence="15">Zinc finger protein</fullName>
    </recommendedName>
</protein>
<evidence type="ECO:0000313" key="14">
    <source>
        <dbReference type="Proteomes" id="UP001107558"/>
    </source>
</evidence>
<feature type="domain" description="C2H2-type" evidence="11">
    <location>
        <begin position="274"/>
        <end position="299"/>
    </location>
</feature>
<evidence type="ECO:0000256" key="2">
    <source>
        <dbReference type="ARBA" id="ARBA00022723"/>
    </source>
</evidence>
<keyword evidence="14" id="KW-1185">Reference proteome</keyword>
<sequence length="451" mass="52519">MSDNENCRLCFEEFNDLIAINEEIREIFYTLTSVHLIKSDIHSNSICSTCSEKLKSTRQYINSLAENELQLISQSQKNSPQNDPMRVDQVMLIESDSMSLIPEVKIEDEHDNLDEEIWQEEIKSHREKSIKKSKPKIKKRKLDKIDAEINAMPMTADGKVTCTYCQKSILKVYYRQHVERLHLGLHNYLCDLCSKKFYRKSSILCHMHIHLNIKPFNCPKHCGKSFFSKTAMRLHVKFHHTKHTEYICEVCAMSYKQRYLLLEHIAAKHAGVRFKCTYEGCSNEYHSQSALRKHIDSIHESVLVACEYCGDKFRTGFSLYQHKRLNHSGRRFPCTAEGCTKTFATASKLKTHTKMHTGTKDFICHICNASYHIKRNLGRHIQVVHKKSRFFCEILGCNASLCNKDNYRAHMKKVHANLPSHEMDKMLENIAKMKPVFLDDDEEYDQDGVTV</sequence>
<feature type="domain" description="ZAD" evidence="12">
    <location>
        <begin position="5"/>
        <end position="74"/>
    </location>
</feature>
<evidence type="ECO:0000313" key="13">
    <source>
        <dbReference type="EMBL" id="KAG5667019.1"/>
    </source>
</evidence>
<keyword evidence="8" id="KW-0539">Nucleus</keyword>
<dbReference type="InterPro" id="IPR012934">
    <property type="entry name" value="Znf_AD"/>
</dbReference>
<feature type="domain" description="C2H2-type" evidence="11">
    <location>
        <begin position="216"/>
        <end position="245"/>
    </location>
</feature>
<dbReference type="Proteomes" id="UP001107558">
    <property type="component" value="Chromosome 4"/>
</dbReference>
<dbReference type="GO" id="GO:0005634">
    <property type="term" value="C:nucleus"/>
    <property type="evidence" value="ECO:0007669"/>
    <property type="project" value="UniProtKB-SubCell"/>
</dbReference>
<evidence type="ECO:0000256" key="10">
    <source>
        <dbReference type="PROSITE-ProRule" id="PRU01263"/>
    </source>
</evidence>
<keyword evidence="7" id="KW-0804">Transcription</keyword>
<dbReference type="GO" id="GO:0008270">
    <property type="term" value="F:zinc ion binding"/>
    <property type="evidence" value="ECO:0007669"/>
    <property type="project" value="UniProtKB-UniRule"/>
</dbReference>
<evidence type="ECO:0000259" key="11">
    <source>
        <dbReference type="PROSITE" id="PS50157"/>
    </source>
</evidence>
<proteinExistence type="predicted"/>
<name>A0A9J6BBU5_POLVA</name>
<dbReference type="PANTHER" id="PTHR46179:SF13">
    <property type="entry name" value="C2H2-TYPE DOMAIN-CONTAINING PROTEIN"/>
    <property type="match status" value="1"/>
</dbReference>
<feature type="binding site" evidence="10">
    <location>
        <position position="10"/>
    </location>
    <ligand>
        <name>Zn(2+)</name>
        <dbReference type="ChEBI" id="CHEBI:29105"/>
    </ligand>
</feature>
<feature type="binding site" evidence="10">
    <location>
        <position position="7"/>
    </location>
    <ligand>
        <name>Zn(2+)</name>
        <dbReference type="ChEBI" id="CHEBI:29105"/>
    </ligand>
</feature>
<accession>A0A9J6BBU5</accession>
<comment type="caution">
    <text evidence="13">The sequence shown here is derived from an EMBL/GenBank/DDBJ whole genome shotgun (WGS) entry which is preliminary data.</text>
</comment>
<dbReference type="EMBL" id="JADBJN010000004">
    <property type="protein sequence ID" value="KAG5667019.1"/>
    <property type="molecule type" value="Genomic_DNA"/>
</dbReference>
<dbReference type="SMART" id="SM00868">
    <property type="entry name" value="zf-AD"/>
    <property type="match status" value="1"/>
</dbReference>
<dbReference type="InterPro" id="IPR051061">
    <property type="entry name" value="Zinc_finger_trans_reg"/>
</dbReference>
<keyword evidence="6" id="KW-0805">Transcription regulation</keyword>
<dbReference type="FunFam" id="3.30.160.60:FF:001102">
    <property type="entry name" value="Transcription factor IIIA"/>
    <property type="match status" value="1"/>
</dbReference>
<feature type="domain" description="C2H2-type" evidence="11">
    <location>
        <begin position="188"/>
        <end position="215"/>
    </location>
</feature>
<feature type="domain" description="C2H2-type" evidence="11">
    <location>
        <begin position="362"/>
        <end position="390"/>
    </location>
</feature>